<feature type="domain" description="Major facilitator superfamily (MFS) profile" evidence="6">
    <location>
        <begin position="246"/>
        <end position="429"/>
    </location>
</feature>
<dbReference type="Gene3D" id="1.20.1250.20">
    <property type="entry name" value="MFS general substrate transporter like domains"/>
    <property type="match status" value="2"/>
</dbReference>
<comment type="subcellular location">
    <subcellularLocation>
        <location evidence="1">Cell membrane</location>
        <topology evidence="1">Multi-pass membrane protein</topology>
    </subcellularLocation>
</comment>
<evidence type="ECO:0000256" key="1">
    <source>
        <dbReference type="ARBA" id="ARBA00004651"/>
    </source>
</evidence>
<keyword evidence="8" id="KW-1185">Reference proteome</keyword>
<dbReference type="InterPro" id="IPR011701">
    <property type="entry name" value="MFS"/>
</dbReference>
<dbReference type="InterPro" id="IPR020846">
    <property type="entry name" value="MFS_dom"/>
</dbReference>
<dbReference type="PANTHER" id="PTHR23528:SF1">
    <property type="entry name" value="MAJOR FACILITATOR SUPERFAMILY (MFS) PROFILE DOMAIN-CONTAINING PROTEIN"/>
    <property type="match status" value="1"/>
</dbReference>
<feature type="transmembrane region" description="Helical" evidence="5">
    <location>
        <begin position="167"/>
        <end position="189"/>
    </location>
</feature>
<dbReference type="Pfam" id="PF07690">
    <property type="entry name" value="MFS_1"/>
    <property type="match status" value="1"/>
</dbReference>
<dbReference type="InterPro" id="IPR036259">
    <property type="entry name" value="MFS_trans_sf"/>
</dbReference>
<accession>A0ABP7C7M0</accession>
<feature type="transmembrane region" description="Helical" evidence="5">
    <location>
        <begin position="195"/>
        <end position="213"/>
    </location>
</feature>
<gene>
    <name evidence="7" type="ORF">GCM10023081_17880</name>
</gene>
<dbReference type="PROSITE" id="PS50850">
    <property type="entry name" value="MFS"/>
    <property type="match status" value="1"/>
</dbReference>
<feature type="transmembrane region" description="Helical" evidence="5">
    <location>
        <begin position="315"/>
        <end position="334"/>
    </location>
</feature>
<dbReference type="EMBL" id="BAABEO010000011">
    <property type="protein sequence ID" value="GAA3680160.1"/>
    <property type="molecule type" value="Genomic_DNA"/>
</dbReference>
<evidence type="ECO:0000256" key="5">
    <source>
        <dbReference type="SAM" id="Phobius"/>
    </source>
</evidence>
<proteinExistence type="predicted"/>
<name>A0ABP7C7M0_9MICC</name>
<feature type="transmembrane region" description="Helical" evidence="5">
    <location>
        <begin position="251"/>
        <end position="270"/>
    </location>
</feature>
<reference evidence="8" key="1">
    <citation type="journal article" date="2019" name="Int. J. Syst. Evol. Microbiol.">
        <title>The Global Catalogue of Microorganisms (GCM) 10K type strain sequencing project: providing services to taxonomists for standard genome sequencing and annotation.</title>
        <authorList>
            <consortium name="The Broad Institute Genomics Platform"/>
            <consortium name="The Broad Institute Genome Sequencing Center for Infectious Disease"/>
            <person name="Wu L."/>
            <person name="Ma J."/>
        </authorList>
    </citation>
    <scope>NUCLEOTIDE SEQUENCE [LARGE SCALE GENOMIC DNA]</scope>
    <source>
        <strain evidence="8">JCM 30742</strain>
    </source>
</reference>
<sequence length="429" mass="43958">MDGAGEASGQPGIASPGAPVPEALAEPVRRVGPGWVTGLVLVNVGINTAFFAPLNVLLGLQATALDPGHKEAILSLVTACGAAVALVANPLFGALSDRTTSRMGRRSPWILAGAVLGVAGLLSLSGAGAVAALLLFWCLVQAGANAAYAAITAAIPDRVPVPQRGRVGGLAAMGQTAGIMLGSVIGFVISGNVALGYWICAAALAVSVVPYLLRPDDPALPRRLRGPFRWGSFLGGFWINPLRHRDFGWAWLTRFMMNVGNQLTIVYLLFFLTDVIGHPDPALGVLVLTGIYAVLVIVGAVLAGPWSDRTGKRRIFVTVSSVVIACSALTMALFPVWPGAVAGAALLGLGFGTYLAVDFALLTQVLPSAAARGKDMGVINVANALPQVIAPAIALVAVKFLGGYTALFVVAALIGLGGAALVRNIKSVP</sequence>
<evidence type="ECO:0000256" key="4">
    <source>
        <dbReference type="ARBA" id="ARBA00023136"/>
    </source>
</evidence>
<dbReference type="RefSeq" id="WP_345150150.1">
    <property type="nucleotide sequence ID" value="NZ_BAABEO010000011.1"/>
</dbReference>
<feature type="transmembrane region" description="Helical" evidence="5">
    <location>
        <begin position="282"/>
        <end position="303"/>
    </location>
</feature>
<feature type="transmembrane region" description="Helical" evidence="5">
    <location>
        <begin position="107"/>
        <end position="128"/>
    </location>
</feature>
<feature type="transmembrane region" description="Helical" evidence="5">
    <location>
        <begin position="404"/>
        <end position="422"/>
    </location>
</feature>
<evidence type="ECO:0000313" key="7">
    <source>
        <dbReference type="EMBL" id="GAA3680160.1"/>
    </source>
</evidence>
<organism evidence="7 8">
    <name type="scientific">Arthrobacter ginkgonis</name>
    <dbReference type="NCBI Taxonomy" id="1630594"/>
    <lineage>
        <taxon>Bacteria</taxon>
        <taxon>Bacillati</taxon>
        <taxon>Actinomycetota</taxon>
        <taxon>Actinomycetes</taxon>
        <taxon>Micrococcales</taxon>
        <taxon>Micrococcaceae</taxon>
        <taxon>Arthrobacter</taxon>
    </lineage>
</organism>
<evidence type="ECO:0000256" key="2">
    <source>
        <dbReference type="ARBA" id="ARBA00022692"/>
    </source>
</evidence>
<comment type="caution">
    <text evidence="7">The sequence shown here is derived from an EMBL/GenBank/DDBJ whole genome shotgun (WGS) entry which is preliminary data.</text>
</comment>
<dbReference type="PANTHER" id="PTHR23528">
    <property type="match status" value="1"/>
</dbReference>
<evidence type="ECO:0000256" key="3">
    <source>
        <dbReference type="ARBA" id="ARBA00022989"/>
    </source>
</evidence>
<feature type="transmembrane region" description="Helical" evidence="5">
    <location>
        <begin position="378"/>
        <end position="398"/>
    </location>
</feature>
<feature type="transmembrane region" description="Helical" evidence="5">
    <location>
        <begin position="340"/>
        <end position="366"/>
    </location>
</feature>
<keyword evidence="2 5" id="KW-0812">Transmembrane</keyword>
<feature type="transmembrane region" description="Helical" evidence="5">
    <location>
        <begin position="72"/>
        <end position="95"/>
    </location>
</feature>
<feature type="transmembrane region" description="Helical" evidence="5">
    <location>
        <begin position="39"/>
        <end position="60"/>
    </location>
</feature>
<dbReference type="SUPFAM" id="SSF103473">
    <property type="entry name" value="MFS general substrate transporter"/>
    <property type="match status" value="1"/>
</dbReference>
<keyword evidence="3 5" id="KW-1133">Transmembrane helix</keyword>
<evidence type="ECO:0000259" key="6">
    <source>
        <dbReference type="PROSITE" id="PS50850"/>
    </source>
</evidence>
<protein>
    <submittedName>
        <fullName evidence="7">MFS transporter</fullName>
    </submittedName>
</protein>
<feature type="transmembrane region" description="Helical" evidence="5">
    <location>
        <begin position="134"/>
        <end position="155"/>
    </location>
</feature>
<evidence type="ECO:0000313" key="8">
    <source>
        <dbReference type="Proteomes" id="UP001500752"/>
    </source>
</evidence>
<keyword evidence="4 5" id="KW-0472">Membrane</keyword>
<dbReference type="Proteomes" id="UP001500752">
    <property type="component" value="Unassembled WGS sequence"/>
</dbReference>